<dbReference type="SMART" id="SM00342">
    <property type="entry name" value="HTH_ARAC"/>
    <property type="match status" value="1"/>
</dbReference>
<accession>A0ABW5JET2</accession>
<dbReference type="PANTHER" id="PTHR46796:SF13">
    <property type="entry name" value="HTH-TYPE TRANSCRIPTIONAL ACTIVATOR RHAS"/>
    <property type="match status" value="1"/>
</dbReference>
<dbReference type="SUPFAM" id="SSF46689">
    <property type="entry name" value="Homeodomain-like"/>
    <property type="match status" value="1"/>
</dbReference>
<dbReference type="EMBL" id="JBHULC010000033">
    <property type="protein sequence ID" value="MFD2523326.1"/>
    <property type="molecule type" value="Genomic_DNA"/>
</dbReference>
<dbReference type="RefSeq" id="WP_340240715.1">
    <property type="nucleotide sequence ID" value="NZ_JBBEWC010000024.1"/>
</dbReference>
<keyword evidence="2" id="KW-0238">DNA-binding</keyword>
<keyword evidence="6" id="KW-1185">Reference proteome</keyword>
<evidence type="ECO:0000256" key="1">
    <source>
        <dbReference type="ARBA" id="ARBA00023015"/>
    </source>
</evidence>
<evidence type="ECO:0000313" key="5">
    <source>
        <dbReference type="EMBL" id="MFD2523326.1"/>
    </source>
</evidence>
<evidence type="ECO:0000313" key="6">
    <source>
        <dbReference type="Proteomes" id="UP001597510"/>
    </source>
</evidence>
<evidence type="ECO:0000256" key="3">
    <source>
        <dbReference type="ARBA" id="ARBA00023163"/>
    </source>
</evidence>
<comment type="caution">
    <text evidence="5">The sequence shown here is derived from an EMBL/GenBank/DDBJ whole genome shotgun (WGS) entry which is preliminary data.</text>
</comment>
<name>A0ABW5JET2_9BACT</name>
<gene>
    <name evidence="5" type="ORF">ACFSR2_20680</name>
</gene>
<dbReference type="Pfam" id="PF12833">
    <property type="entry name" value="HTH_18"/>
    <property type="match status" value="1"/>
</dbReference>
<dbReference type="InterPro" id="IPR050204">
    <property type="entry name" value="AraC_XylS_family_regulators"/>
</dbReference>
<dbReference type="Proteomes" id="UP001597510">
    <property type="component" value="Unassembled WGS sequence"/>
</dbReference>
<feature type="domain" description="HTH araC/xylS-type" evidence="4">
    <location>
        <begin position="161"/>
        <end position="262"/>
    </location>
</feature>
<dbReference type="InterPro" id="IPR009057">
    <property type="entry name" value="Homeodomain-like_sf"/>
</dbReference>
<sequence length="276" mass="31879">MIHVFHRPHPSLRDFVNNIMIFRLRLDKSQSAPALSFPPLPEQCLYFYPLGAPVAEYLPQNKQVKLQRSIVVGPQVNRIRLHMNHANYTVKVGFQPGGLYRLLGIPMSEFPMNESLDSSYILDKEVSHIADQLAETEHPNAIIAIVEAFLLRKVRQLRAQLPIDRVLPMLIQQGGLMNINEVASLACVSTRQLERQFQQRVGIQPKFFARITRFAKAWVMKEHIPATKWTTIAHECGYFDQMHLIRDFKAFCGVSPRVIEEEFLSTPFLLHNRLHY</sequence>
<keyword evidence="3" id="KW-0804">Transcription</keyword>
<dbReference type="Gene3D" id="1.10.10.60">
    <property type="entry name" value="Homeodomain-like"/>
    <property type="match status" value="1"/>
</dbReference>
<evidence type="ECO:0000259" key="4">
    <source>
        <dbReference type="PROSITE" id="PS01124"/>
    </source>
</evidence>
<protein>
    <submittedName>
        <fullName evidence="5">Helix-turn-helix domain-containing protein</fullName>
    </submittedName>
</protein>
<reference evidence="6" key="1">
    <citation type="journal article" date="2019" name="Int. J. Syst. Evol. Microbiol.">
        <title>The Global Catalogue of Microorganisms (GCM) 10K type strain sequencing project: providing services to taxonomists for standard genome sequencing and annotation.</title>
        <authorList>
            <consortium name="The Broad Institute Genomics Platform"/>
            <consortium name="The Broad Institute Genome Sequencing Center for Infectious Disease"/>
            <person name="Wu L."/>
            <person name="Ma J."/>
        </authorList>
    </citation>
    <scope>NUCLEOTIDE SEQUENCE [LARGE SCALE GENOMIC DNA]</scope>
    <source>
        <strain evidence="6">KCTC 52344</strain>
    </source>
</reference>
<dbReference type="PANTHER" id="PTHR46796">
    <property type="entry name" value="HTH-TYPE TRANSCRIPTIONAL ACTIVATOR RHAS-RELATED"/>
    <property type="match status" value="1"/>
</dbReference>
<dbReference type="InterPro" id="IPR018060">
    <property type="entry name" value="HTH_AraC"/>
</dbReference>
<evidence type="ECO:0000256" key="2">
    <source>
        <dbReference type="ARBA" id="ARBA00023125"/>
    </source>
</evidence>
<keyword evidence="1" id="KW-0805">Transcription regulation</keyword>
<dbReference type="PROSITE" id="PS01124">
    <property type="entry name" value="HTH_ARAC_FAMILY_2"/>
    <property type="match status" value="1"/>
</dbReference>
<organism evidence="5 6">
    <name type="scientific">Emticicia soli</name>
    <dbReference type="NCBI Taxonomy" id="2027878"/>
    <lineage>
        <taxon>Bacteria</taxon>
        <taxon>Pseudomonadati</taxon>
        <taxon>Bacteroidota</taxon>
        <taxon>Cytophagia</taxon>
        <taxon>Cytophagales</taxon>
        <taxon>Leadbetterellaceae</taxon>
        <taxon>Emticicia</taxon>
    </lineage>
</organism>
<proteinExistence type="predicted"/>